<accession>A0A482WAV0</accession>
<keyword evidence="4" id="KW-1185">Reference proteome</keyword>
<name>A0A482WAV0_ASBVE</name>
<feature type="transmembrane region" description="Helical" evidence="2">
    <location>
        <begin position="144"/>
        <end position="167"/>
    </location>
</feature>
<comment type="caution">
    <text evidence="3">The sequence shown here is derived from an EMBL/GenBank/DDBJ whole genome shotgun (WGS) entry which is preliminary data.</text>
</comment>
<dbReference type="EMBL" id="QDEB01009075">
    <property type="protein sequence ID" value="RZC42332.1"/>
    <property type="molecule type" value="Genomic_DNA"/>
</dbReference>
<reference evidence="3 4" key="1">
    <citation type="submission" date="2017-03" db="EMBL/GenBank/DDBJ databases">
        <title>Genome of the blue death feigning beetle - Asbolus verrucosus.</title>
        <authorList>
            <person name="Rider S.D."/>
        </authorList>
    </citation>
    <scope>NUCLEOTIDE SEQUENCE [LARGE SCALE GENOMIC DNA]</scope>
    <source>
        <strain evidence="3">Butters</strain>
        <tissue evidence="3">Head and leg muscle</tissue>
    </source>
</reference>
<evidence type="ECO:0000313" key="3">
    <source>
        <dbReference type="EMBL" id="RZC42332.1"/>
    </source>
</evidence>
<protein>
    <submittedName>
        <fullName evidence="3">Uncharacterized protein</fullName>
    </submittedName>
</protein>
<dbReference type="AlphaFoldDB" id="A0A482WAV0"/>
<dbReference type="Proteomes" id="UP000292052">
    <property type="component" value="Unassembled WGS sequence"/>
</dbReference>
<keyword evidence="2" id="KW-1133">Transmembrane helix</keyword>
<dbReference type="OrthoDB" id="7310672at2759"/>
<feature type="compositionally biased region" description="Low complexity" evidence="1">
    <location>
        <begin position="104"/>
        <end position="120"/>
    </location>
</feature>
<evidence type="ECO:0000256" key="2">
    <source>
        <dbReference type="SAM" id="Phobius"/>
    </source>
</evidence>
<evidence type="ECO:0000256" key="1">
    <source>
        <dbReference type="SAM" id="MobiDB-lite"/>
    </source>
</evidence>
<proteinExistence type="predicted"/>
<organism evidence="3 4">
    <name type="scientific">Asbolus verrucosus</name>
    <name type="common">Desert ironclad beetle</name>
    <dbReference type="NCBI Taxonomy" id="1661398"/>
    <lineage>
        <taxon>Eukaryota</taxon>
        <taxon>Metazoa</taxon>
        <taxon>Ecdysozoa</taxon>
        <taxon>Arthropoda</taxon>
        <taxon>Hexapoda</taxon>
        <taxon>Insecta</taxon>
        <taxon>Pterygota</taxon>
        <taxon>Neoptera</taxon>
        <taxon>Endopterygota</taxon>
        <taxon>Coleoptera</taxon>
        <taxon>Polyphaga</taxon>
        <taxon>Cucujiformia</taxon>
        <taxon>Tenebrionidae</taxon>
        <taxon>Pimeliinae</taxon>
        <taxon>Asbolus</taxon>
    </lineage>
</organism>
<dbReference type="STRING" id="1661398.A0A482WAV0"/>
<evidence type="ECO:0000313" key="4">
    <source>
        <dbReference type="Proteomes" id="UP000292052"/>
    </source>
</evidence>
<sequence>MTNLLAYLRNSRRRDAVISWILTPSLGGCTVPTAGCLHGSPRATLDHIAGLIFLWLVGLTVGLPKPPDHASDTVMHPPANLDINAQDISSLYKGIPTGTKSNAVPEETTTPTMSSSSPSVEPEKKQVERYPVVSVSFQRVQTPFIIGLWIFCASLAKIGEFTAIMIFNK</sequence>
<feature type="region of interest" description="Disordered" evidence="1">
    <location>
        <begin position="99"/>
        <end position="123"/>
    </location>
</feature>
<keyword evidence="2" id="KW-0812">Transmembrane</keyword>
<keyword evidence="2" id="KW-0472">Membrane</keyword>
<gene>
    <name evidence="3" type="ORF">BDFB_006930</name>
</gene>